<evidence type="ECO:0000313" key="2">
    <source>
        <dbReference type="Proteomes" id="UP000285793"/>
    </source>
</evidence>
<name>A0A423XQ24_9ENTR</name>
<gene>
    <name evidence="1" type="ORF">C3E80_21400</name>
</gene>
<reference evidence="1 2" key="1">
    <citation type="journal article" date="2018" name="Front. Microbiol.">
        <title>An Investigation of an Acute Gastroenteritis Outbreak: Cronobacter sakazakii, a Potential Cause of Food-Borne Illness.</title>
        <authorList>
            <person name="Yong W."/>
            <person name="Guo B."/>
            <person name="Shi X."/>
            <person name="Cheng T."/>
            <person name="Chen M."/>
            <person name="Jiang X."/>
            <person name="Ye Y."/>
            <person name="Wang J."/>
            <person name="Xie G."/>
            <person name="Ding J."/>
        </authorList>
    </citation>
    <scope>NUCLEOTIDE SEQUENCE [LARGE SCALE GENOMIC DNA]</scope>
    <source>
        <strain evidence="1 2">S1</strain>
    </source>
</reference>
<proteinExistence type="predicted"/>
<dbReference type="GO" id="GO:0015774">
    <property type="term" value="P:polysaccharide transport"/>
    <property type="evidence" value="ECO:0007669"/>
    <property type="project" value="InterPro"/>
</dbReference>
<accession>A0A423XQ24</accession>
<dbReference type="AlphaFoldDB" id="A0A423XQ24"/>
<dbReference type="EMBL" id="PQJL01000095">
    <property type="protein sequence ID" value="ROW55564.1"/>
    <property type="molecule type" value="Genomic_DNA"/>
</dbReference>
<dbReference type="Pfam" id="PF05159">
    <property type="entry name" value="Capsule_synth"/>
    <property type="match status" value="1"/>
</dbReference>
<dbReference type="Proteomes" id="UP000285793">
    <property type="component" value="Unassembled WGS sequence"/>
</dbReference>
<feature type="non-terminal residue" evidence="1">
    <location>
        <position position="1"/>
    </location>
</feature>
<feature type="non-terminal residue" evidence="1">
    <location>
        <position position="90"/>
    </location>
</feature>
<dbReference type="InterPro" id="IPR007833">
    <property type="entry name" value="Capsule_polysaccharide_synth"/>
</dbReference>
<protein>
    <submittedName>
        <fullName evidence="1">Capsular biosynthesis protein</fullName>
    </submittedName>
</protein>
<evidence type="ECO:0000313" key="1">
    <source>
        <dbReference type="EMBL" id="ROW55564.1"/>
    </source>
</evidence>
<dbReference type="InterPro" id="IPR043148">
    <property type="entry name" value="TagF_C"/>
</dbReference>
<sequence length="90" mass="10083">LHTKIDNEKALYIACKEALKLKLPLVVKPHPAEPDASVLKKILEMKKSNKFFISTDNTFSLIKKSKKVIVINSTVGLEAIFCNKEVIFLG</sequence>
<dbReference type="Gene3D" id="3.40.50.12580">
    <property type="match status" value="1"/>
</dbReference>
<dbReference type="GO" id="GO:0000271">
    <property type="term" value="P:polysaccharide biosynthetic process"/>
    <property type="evidence" value="ECO:0007669"/>
    <property type="project" value="InterPro"/>
</dbReference>
<comment type="caution">
    <text evidence="1">The sequence shown here is derived from an EMBL/GenBank/DDBJ whole genome shotgun (WGS) entry which is preliminary data.</text>
</comment>
<organism evidence="1 2">
    <name type="scientific">Cronobacter malonaticus</name>
    <dbReference type="NCBI Taxonomy" id="413503"/>
    <lineage>
        <taxon>Bacteria</taxon>
        <taxon>Pseudomonadati</taxon>
        <taxon>Pseudomonadota</taxon>
        <taxon>Gammaproteobacteria</taxon>
        <taxon>Enterobacterales</taxon>
        <taxon>Enterobacteriaceae</taxon>
        <taxon>Cronobacter</taxon>
    </lineage>
</organism>